<dbReference type="EMBL" id="LAZR01018269">
    <property type="protein sequence ID" value="KKL97033.1"/>
    <property type="molecule type" value="Genomic_DNA"/>
</dbReference>
<organism evidence="1">
    <name type="scientific">marine sediment metagenome</name>
    <dbReference type="NCBI Taxonomy" id="412755"/>
    <lineage>
        <taxon>unclassified sequences</taxon>
        <taxon>metagenomes</taxon>
        <taxon>ecological metagenomes</taxon>
    </lineage>
</organism>
<sequence>MRRPIPIASPSLEEVEKYLLDCRRVKYCLLKGLDEERICFVLKMSRGLAREYIEIINEVENRDLEKELEIDLLDCKITLGKGSESVLDDSELGY</sequence>
<comment type="caution">
    <text evidence="1">The sequence shown here is derived from an EMBL/GenBank/DDBJ whole genome shotgun (WGS) entry which is preliminary data.</text>
</comment>
<name>A0A0F9GE18_9ZZZZ</name>
<reference evidence="1" key="1">
    <citation type="journal article" date="2015" name="Nature">
        <title>Complex archaea that bridge the gap between prokaryotes and eukaryotes.</title>
        <authorList>
            <person name="Spang A."/>
            <person name="Saw J.H."/>
            <person name="Jorgensen S.L."/>
            <person name="Zaremba-Niedzwiedzka K."/>
            <person name="Martijn J."/>
            <person name="Lind A.E."/>
            <person name="van Eijk R."/>
            <person name="Schleper C."/>
            <person name="Guy L."/>
            <person name="Ettema T.J."/>
        </authorList>
    </citation>
    <scope>NUCLEOTIDE SEQUENCE</scope>
</reference>
<proteinExistence type="predicted"/>
<dbReference type="AlphaFoldDB" id="A0A0F9GE18"/>
<accession>A0A0F9GE18</accession>
<evidence type="ECO:0000313" key="1">
    <source>
        <dbReference type="EMBL" id="KKL97033.1"/>
    </source>
</evidence>
<protein>
    <submittedName>
        <fullName evidence="1">Uncharacterized protein</fullName>
    </submittedName>
</protein>
<gene>
    <name evidence="1" type="ORF">LCGC14_1838540</name>
</gene>